<gene>
    <name evidence="3" type="ORF">KC660_04480</name>
</gene>
<dbReference type="GO" id="GO:0043682">
    <property type="term" value="F:P-type divalent copper transporter activity"/>
    <property type="evidence" value="ECO:0007669"/>
    <property type="project" value="TreeGrafter"/>
</dbReference>
<dbReference type="InterPro" id="IPR036412">
    <property type="entry name" value="HAD-like_sf"/>
</dbReference>
<evidence type="ECO:0000313" key="4">
    <source>
        <dbReference type="Proteomes" id="UP000782843"/>
    </source>
</evidence>
<dbReference type="GO" id="GO:0055070">
    <property type="term" value="P:copper ion homeostasis"/>
    <property type="evidence" value="ECO:0007669"/>
    <property type="project" value="TreeGrafter"/>
</dbReference>
<dbReference type="InterPro" id="IPR023214">
    <property type="entry name" value="HAD_sf"/>
</dbReference>
<dbReference type="GO" id="GO:0005524">
    <property type="term" value="F:ATP binding"/>
    <property type="evidence" value="ECO:0007669"/>
    <property type="project" value="InterPro"/>
</dbReference>
<keyword evidence="2" id="KW-0812">Transmembrane</keyword>
<dbReference type="SUPFAM" id="SSF56784">
    <property type="entry name" value="HAD-like"/>
    <property type="match status" value="1"/>
</dbReference>
<dbReference type="NCBIfam" id="TIGR01494">
    <property type="entry name" value="ATPase_P-type"/>
    <property type="match status" value="1"/>
</dbReference>
<dbReference type="GO" id="GO:0016020">
    <property type="term" value="C:membrane"/>
    <property type="evidence" value="ECO:0007669"/>
    <property type="project" value="InterPro"/>
</dbReference>
<keyword evidence="2" id="KW-1133">Transmembrane helix</keyword>
<keyword evidence="1" id="KW-1278">Translocase</keyword>
<proteinExistence type="predicted"/>
<feature type="transmembrane region" description="Helical" evidence="2">
    <location>
        <begin position="114"/>
        <end position="133"/>
    </location>
</feature>
<feature type="transmembrane region" description="Helical" evidence="2">
    <location>
        <begin position="139"/>
        <end position="161"/>
    </location>
</feature>
<dbReference type="InterPro" id="IPR001757">
    <property type="entry name" value="P_typ_ATPase"/>
</dbReference>
<name>A0A955RIA4_9BACT</name>
<comment type="caution">
    <text evidence="3">The sequence shown here is derived from an EMBL/GenBank/DDBJ whole genome shotgun (WGS) entry which is preliminary data.</text>
</comment>
<dbReference type="EMBL" id="JAGQLG010000186">
    <property type="protein sequence ID" value="MCA9382631.1"/>
    <property type="molecule type" value="Genomic_DNA"/>
</dbReference>
<keyword evidence="2" id="KW-0472">Membrane</keyword>
<feature type="non-terminal residue" evidence="3">
    <location>
        <position position="1"/>
    </location>
</feature>
<reference evidence="3" key="1">
    <citation type="submission" date="2020-04" db="EMBL/GenBank/DDBJ databases">
        <authorList>
            <person name="Zhang T."/>
        </authorList>
    </citation>
    <scope>NUCLEOTIDE SEQUENCE</scope>
    <source>
        <strain evidence="3">HKST-UBA10</strain>
    </source>
</reference>
<dbReference type="GO" id="GO:0016887">
    <property type="term" value="F:ATP hydrolysis activity"/>
    <property type="evidence" value="ECO:0007669"/>
    <property type="project" value="InterPro"/>
</dbReference>
<sequence length="167" mass="17772">IKTLMLTGDNQETAKRISTELGIESFVAEVLPDDKLKQISKIQSENKDKIVAMVGDGINDAPALAQSDIGIAMGTGTDIAIETGDIVLVKGTLDKVVETINLSKLTLKIIKQNLAWAFGYNIIAIPIAAGILYPFFGILLSPVIASAAMAFSSVSVVTNSLRLRKVN</sequence>
<reference evidence="3" key="2">
    <citation type="journal article" date="2021" name="Microbiome">
        <title>Successional dynamics and alternative stable states in a saline activated sludge microbial community over 9 years.</title>
        <authorList>
            <person name="Wang Y."/>
            <person name="Ye J."/>
            <person name="Ju F."/>
            <person name="Liu L."/>
            <person name="Boyd J.A."/>
            <person name="Deng Y."/>
            <person name="Parks D.H."/>
            <person name="Jiang X."/>
            <person name="Yin X."/>
            <person name="Woodcroft B.J."/>
            <person name="Tyson G.W."/>
            <person name="Hugenholtz P."/>
            <person name="Polz M.F."/>
            <person name="Zhang T."/>
        </authorList>
    </citation>
    <scope>NUCLEOTIDE SEQUENCE</scope>
    <source>
        <strain evidence="3">HKST-UBA10</strain>
    </source>
</reference>
<dbReference type="Gene3D" id="3.40.50.1000">
    <property type="entry name" value="HAD superfamily/HAD-like"/>
    <property type="match status" value="1"/>
</dbReference>
<dbReference type="Pfam" id="PF00702">
    <property type="entry name" value="Hydrolase"/>
    <property type="match status" value="1"/>
</dbReference>
<dbReference type="GO" id="GO:0005507">
    <property type="term" value="F:copper ion binding"/>
    <property type="evidence" value="ECO:0007669"/>
    <property type="project" value="TreeGrafter"/>
</dbReference>
<dbReference type="PANTHER" id="PTHR43520:SF8">
    <property type="entry name" value="P-TYPE CU(+) TRANSPORTER"/>
    <property type="match status" value="1"/>
</dbReference>
<accession>A0A955RIA4</accession>
<dbReference type="PANTHER" id="PTHR43520">
    <property type="entry name" value="ATP7, ISOFORM B"/>
    <property type="match status" value="1"/>
</dbReference>
<organism evidence="3 4">
    <name type="scientific">Candidatus Dojkabacteria bacterium</name>
    <dbReference type="NCBI Taxonomy" id="2099670"/>
    <lineage>
        <taxon>Bacteria</taxon>
        <taxon>Candidatus Dojkabacteria</taxon>
    </lineage>
</organism>
<evidence type="ECO:0000256" key="2">
    <source>
        <dbReference type="SAM" id="Phobius"/>
    </source>
</evidence>
<evidence type="ECO:0000313" key="3">
    <source>
        <dbReference type="EMBL" id="MCA9382631.1"/>
    </source>
</evidence>
<dbReference type="AlphaFoldDB" id="A0A955RIA4"/>
<protein>
    <submittedName>
        <fullName evidence="3">HAD-IC family P-type ATPase</fullName>
    </submittedName>
</protein>
<dbReference type="Proteomes" id="UP000782843">
    <property type="component" value="Unassembled WGS sequence"/>
</dbReference>
<evidence type="ECO:0000256" key="1">
    <source>
        <dbReference type="ARBA" id="ARBA00022967"/>
    </source>
</evidence>